<evidence type="ECO:0000313" key="2">
    <source>
        <dbReference type="Proteomes" id="UP000289954"/>
    </source>
</evidence>
<keyword evidence="2" id="KW-1185">Reference proteome</keyword>
<name>A0A402DQ41_9CELL</name>
<dbReference type="RefSeq" id="WP_130780807.1">
    <property type="nucleotide sequence ID" value="NZ_BIMR01000080.1"/>
</dbReference>
<dbReference type="OrthoDB" id="4822193at2"/>
<organism evidence="1 2">
    <name type="scientific">Cellulomonas biazotea</name>
    <dbReference type="NCBI Taxonomy" id="1709"/>
    <lineage>
        <taxon>Bacteria</taxon>
        <taxon>Bacillati</taxon>
        <taxon>Actinomycetota</taxon>
        <taxon>Actinomycetes</taxon>
        <taxon>Micrococcales</taxon>
        <taxon>Cellulomonadaceae</taxon>
        <taxon>Cellulomonas</taxon>
    </lineage>
</organism>
<dbReference type="EMBL" id="BIMR01000080">
    <property type="protein sequence ID" value="GCE76206.1"/>
    <property type="molecule type" value="Genomic_DNA"/>
</dbReference>
<comment type="caution">
    <text evidence="1">The sequence shown here is derived from an EMBL/GenBank/DDBJ whole genome shotgun (WGS) entry which is preliminary data.</text>
</comment>
<dbReference type="Proteomes" id="UP000289954">
    <property type="component" value="Unassembled WGS sequence"/>
</dbReference>
<gene>
    <name evidence="1" type="ORF">CBZ_12620</name>
</gene>
<reference evidence="1 2" key="1">
    <citation type="submission" date="2019-01" db="EMBL/GenBank/DDBJ databases">
        <title>Draft genome sequence of Cellulomonas takizawaensis strain TKZ-21.</title>
        <authorList>
            <person name="Yamamura H."/>
            <person name="Hayashi T."/>
            <person name="Hamada M."/>
            <person name="Serisawa Y."/>
            <person name="Matsuyama K."/>
            <person name="Nakagawa Y."/>
            <person name="Otoguro M."/>
            <person name="Yanagida F."/>
            <person name="Hayakawa M."/>
        </authorList>
    </citation>
    <scope>NUCLEOTIDE SEQUENCE [LARGE SCALE GENOMIC DNA]</scope>
    <source>
        <strain evidence="1 2">NBRC12680</strain>
    </source>
</reference>
<sequence>MSDADAAAGGPGFDLLGALEVGLSARGFTRGGPVFRGRSGDVAMVVRCEPQSRVDRIRTITVECTPAEGESTAADRFVHQYSQAAAALGWRGGYTAQTPGWPQVLVDDFERLTLPFVDRATSVRAVCELVLDGEIPPSDGRDPLLARVTDPYAAAQRFGWPDVASRAVEVAEGLDLDWHGYEAFRKWADYYAVDVRLRRPPFSLRHSIDRFLPLSQRRYA</sequence>
<proteinExistence type="predicted"/>
<accession>A0A402DQ41</accession>
<evidence type="ECO:0000313" key="1">
    <source>
        <dbReference type="EMBL" id="GCE76206.1"/>
    </source>
</evidence>
<protein>
    <submittedName>
        <fullName evidence="1">Uncharacterized protein</fullName>
    </submittedName>
</protein>
<dbReference type="AlphaFoldDB" id="A0A402DQ41"/>